<dbReference type="Proteomes" id="UP000461288">
    <property type="component" value="Unassembled WGS sequence"/>
</dbReference>
<reference evidence="1 2" key="1">
    <citation type="submission" date="2019-12" db="EMBL/GenBank/DDBJ databases">
        <title>Draft genome sequence of Pseudomonas otitidis recovered from a chicken carcass.</title>
        <authorList>
            <person name="Vieira T.R."/>
            <person name="Oliviera E.F.C."/>
            <person name="Silva N.M.V."/>
            <person name="Sambrano G.E."/>
            <person name="Cibulski S.P."/>
            <person name="Cardoso M.R.I."/>
        </authorList>
    </citation>
    <scope>NUCLEOTIDE SEQUENCE [LARGE SCALE GENOMIC DNA]</scope>
    <source>
        <strain evidence="1 2">25_K</strain>
    </source>
</reference>
<evidence type="ECO:0000313" key="2">
    <source>
        <dbReference type="Proteomes" id="UP000461288"/>
    </source>
</evidence>
<dbReference type="AlphaFoldDB" id="A0A7X3HBF3"/>
<dbReference type="InterPro" id="IPR029024">
    <property type="entry name" value="TerB-like"/>
</dbReference>
<gene>
    <name evidence="1" type="ORF">GO594_23230</name>
</gene>
<dbReference type="Gene3D" id="1.10.3680.10">
    <property type="entry name" value="TerB-like"/>
    <property type="match status" value="1"/>
</dbReference>
<organism evidence="1 2">
    <name type="scientific">Metapseudomonas otitidis</name>
    <dbReference type="NCBI Taxonomy" id="319939"/>
    <lineage>
        <taxon>Bacteria</taxon>
        <taxon>Pseudomonadati</taxon>
        <taxon>Pseudomonadota</taxon>
        <taxon>Gammaproteobacteria</taxon>
        <taxon>Pseudomonadales</taxon>
        <taxon>Pseudomonadaceae</taxon>
        <taxon>Metapseudomonas</taxon>
    </lineage>
</organism>
<sequence>MLIKMLPEPEKKLLLDLIQLLALSDNPILWDGKKYDELTSDTNLSNLSIQADEQENELIADLERSAGQSVRRESNTFGPGVSSGSIYAFFSQDMTVGALTGTSSVERELIERIKLFPIHKMELPETRVAAAQTVLAQLLEGQSATRPEPPKIMLFEMILVALRDGSISSIERELLKAFQHHYQIADFIFEDLLDRAEALNSEVSKTIALVLE</sequence>
<accession>A0A7X3HBF3</accession>
<evidence type="ECO:0000313" key="1">
    <source>
        <dbReference type="EMBL" id="MWK58907.1"/>
    </source>
</evidence>
<proteinExistence type="predicted"/>
<dbReference type="EMBL" id="WTFN01000074">
    <property type="protein sequence ID" value="MWK58907.1"/>
    <property type="molecule type" value="Genomic_DNA"/>
</dbReference>
<dbReference type="SUPFAM" id="SSF158682">
    <property type="entry name" value="TerB-like"/>
    <property type="match status" value="1"/>
</dbReference>
<dbReference type="RefSeq" id="WP_160482190.1">
    <property type="nucleotide sequence ID" value="NZ_WTFN01000074.1"/>
</dbReference>
<protein>
    <recommendedName>
        <fullName evidence="3">Co-chaperone DjlA N-terminal domain-containing protein</fullName>
    </recommendedName>
</protein>
<name>A0A7X3HBF3_9GAMM</name>
<comment type="caution">
    <text evidence="1">The sequence shown here is derived from an EMBL/GenBank/DDBJ whole genome shotgun (WGS) entry which is preliminary data.</text>
</comment>
<evidence type="ECO:0008006" key="3">
    <source>
        <dbReference type="Google" id="ProtNLM"/>
    </source>
</evidence>